<feature type="transmembrane region" description="Helical" evidence="1">
    <location>
        <begin position="6"/>
        <end position="26"/>
    </location>
</feature>
<accession>A0A8S5TF52</accession>
<organism evidence="2">
    <name type="scientific">Siphoviridae sp. ctP0x5</name>
    <dbReference type="NCBI Taxonomy" id="2827863"/>
    <lineage>
        <taxon>Viruses</taxon>
        <taxon>Duplodnaviria</taxon>
        <taxon>Heunggongvirae</taxon>
        <taxon>Uroviricota</taxon>
        <taxon>Caudoviricetes</taxon>
    </lineage>
</organism>
<proteinExistence type="predicted"/>
<name>A0A8S5TF52_9CAUD</name>
<reference evidence="2" key="1">
    <citation type="journal article" date="2021" name="Proc. Natl. Acad. Sci. U.S.A.">
        <title>A Catalog of Tens of Thousands of Viruses from Human Metagenomes Reveals Hidden Associations with Chronic Diseases.</title>
        <authorList>
            <person name="Tisza M.J."/>
            <person name="Buck C.B."/>
        </authorList>
    </citation>
    <scope>NUCLEOTIDE SEQUENCE</scope>
    <source>
        <strain evidence="2">CtP0x5</strain>
    </source>
</reference>
<dbReference type="EMBL" id="BK032818">
    <property type="protein sequence ID" value="DAF61894.1"/>
    <property type="molecule type" value="Genomic_DNA"/>
</dbReference>
<evidence type="ECO:0000256" key="1">
    <source>
        <dbReference type="SAM" id="Phobius"/>
    </source>
</evidence>
<protein>
    <submittedName>
        <fullName evidence="2">Uncharacterized protein</fullName>
    </submittedName>
</protein>
<keyword evidence="1" id="KW-0812">Transmembrane</keyword>
<sequence length="31" mass="3906">MYVQYVLYWLYCINSTYFVGVWYVLIRHIAQ</sequence>
<keyword evidence="1" id="KW-1133">Transmembrane helix</keyword>
<evidence type="ECO:0000313" key="2">
    <source>
        <dbReference type="EMBL" id="DAF61894.1"/>
    </source>
</evidence>
<keyword evidence="1" id="KW-0472">Membrane</keyword>